<dbReference type="EMBL" id="AAHBKJ010000063">
    <property type="protein sequence ID" value="EBU2437609.1"/>
    <property type="molecule type" value="Genomic_DNA"/>
</dbReference>
<gene>
    <name evidence="1" type="ORF">CJA21_16940</name>
    <name evidence="2" type="ORF">CNP70_02740</name>
    <name evidence="3" type="ORF">CP623_10830</name>
    <name evidence="4" type="ORF">CRJ19_22025</name>
    <name evidence="5" type="ORF">F2D56_06130</name>
    <name evidence="6" type="ORF">F9F06_13415</name>
</gene>
<evidence type="ECO:0000313" key="4">
    <source>
        <dbReference type="EMBL" id="EBU2437609.1"/>
    </source>
</evidence>
<accession>A0A5Y3XXQ2</accession>
<dbReference type="EMBL" id="AAGYLR010000039">
    <property type="protein sequence ID" value="EBT3544604.1"/>
    <property type="molecule type" value="Genomic_DNA"/>
</dbReference>
<evidence type="ECO:0000313" key="3">
    <source>
        <dbReference type="EMBL" id="EBT7665679.1"/>
    </source>
</evidence>
<dbReference type="RefSeq" id="WP_131065477.1">
    <property type="nucleotide sequence ID" value="NZ_BAABTQ010000007.1"/>
</dbReference>
<sequence length="161" mass="18439">MVSIADVFSVIGAVAALTVIPAAYQPIISSIKSKAYKELVDVEWGNEGDISIHYPYNLLLRLQKAQGDWNLSGELTCSINPDEIFYLRGRLKHLSTVEAEIFRTIGWRTYKIGVAKIKLNRRTNHCQFIPRKLKKIELITPCEQSLFSRNFPLWQHHKVNS</sequence>
<reference evidence="5" key="2">
    <citation type="submission" date="2019-09" db="EMBL/GenBank/DDBJ databases">
        <authorList>
            <consortium name="PulseNet: The National Subtyping Network for Foodborne Disease Surveillance"/>
            <person name="Tarr C.L."/>
            <person name="Trees E."/>
            <person name="Katz L.S."/>
            <person name="Carleton-Romer H.A."/>
            <person name="Stroika S."/>
            <person name="Kucerova Z."/>
            <person name="Roache K.F."/>
            <person name="Sabol A.L."/>
            <person name="Besser J."/>
            <person name="Gerner-Smidt P."/>
        </authorList>
    </citation>
    <scope>NUCLEOTIDE SEQUENCE</scope>
    <source>
        <strain evidence="2">PNUSAS023047</strain>
        <strain evidence="5">PNUSAS096893</strain>
        <strain evidence="6">PNUSAS105253</strain>
    </source>
</reference>
<organism evidence="5">
    <name type="scientific">Salmonella enterica</name>
    <name type="common">Salmonella choleraesuis</name>
    <dbReference type="NCBI Taxonomy" id="28901"/>
    <lineage>
        <taxon>Bacteria</taxon>
        <taxon>Pseudomonadati</taxon>
        <taxon>Pseudomonadota</taxon>
        <taxon>Gammaproteobacteria</taxon>
        <taxon>Enterobacterales</taxon>
        <taxon>Enterobacteriaceae</taxon>
        <taxon>Salmonella</taxon>
    </lineage>
</organism>
<proteinExistence type="predicted"/>
<evidence type="ECO:0000313" key="1">
    <source>
        <dbReference type="EMBL" id="EBT3544604.1"/>
    </source>
</evidence>
<name>A0A5Y3XXQ2_SALER</name>
<evidence type="ECO:0000313" key="6">
    <source>
        <dbReference type="EMBL" id="EDB2211878.1"/>
    </source>
</evidence>
<reference evidence="1" key="1">
    <citation type="submission" date="2018-07" db="EMBL/GenBank/DDBJ databases">
        <authorList>
            <consortium name="GenomeTrakr network: Whole genome sequencing for foodborne pathogen traceback"/>
        </authorList>
    </citation>
    <scope>NUCLEOTIDE SEQUENCE</scope>
    <source>
        <strain evidence="1">CFSAN067305</strain>
        <strain evidence="3">CFSAN069204</strain>
        <strain evidence="4">CFSAN070570</strain>
    </source>
</reference>
<evidence type="ECO:0000313" key="2">
    <source>
        <dbReference type="EMBL" id="EBT6288444.1"/>
    </source>
</evidence>
<evidence type="ECO:0000313" key="5">
    <source>
        <dbReference type="EMBL" id="ECR8301771.1"/>
    </source>
</evidence>
<protein>
    <submittedName>
        <fullName evidence="5">Uncharacterized protein</fullName>
    </submittedName>
</protein>
<dbReference type="EMBL" id="AALMTD010000008">
    <property type="protein sequence ID" value="EDB2211878.1"/>
    <property type="molecule type" value="Genomic_DNA"/>
</dbReference>
<dbReference type="EMBL" id="AAGZJS010000002">
    <property type="protein sequence ID" value="EBT6288444.1"/>
    <property type="molecule type" value="Genomic_DNA"/>
</dbReference>
<dbReference type="EMBL" id="AAKHMX010000002">
    <property type="protein sequence ID" value="ECR8301771.1"/>
    <property type="molecule type" value="Genomic_DNA"/>
</dbReference>
<dbReference type="AlphaFoldDB" id="A0A5Y3XXQ2"/>
<dbReference type="EMBL" id="AAGZVJ010000007">
    <property type="protein sequence ID" value="EBT7665679.1"/>
    <property type="molecule type" value="Genomic_DNA"/>
</dbReference>
<comment type="caution">
    <text evidence="5">The sequence shown here is derived from an EMBL/GenBank/DDBJ whole genome shotgun (WGS) entry which is preliminary data.</text>
</comment>